<evidence type="ECO:0000313" key="3">
    <source>
        <dbReference type="Proteomes" id="UP001209570"/>
    </source>
</evidence>
<dbReference type="AlphaFoldDB" id="A0AAD5LF90"/>
<reference evidence="2" key="1">
    <citation type="submission" date="2021-12" db="EMBL/GenBank/DDBJ databases">
        <title>Prjna785345.</title>
        <authorList>
            <person name="Rujirawat T."/>
            <person name="Krajaejun T."/>
        </authorList>
    </citation>
    <scope>NUCLEOTIDE SEQUENCE</scope>
    <source>
        <strain evidence="2">Pi057C3</strain>
    </source>
</reference>
<sequence length="301" mass="33240">MVRVLAVLDVALANTITRSDQQVRFNVSDDVAAGSELDGGLRIAPKLARVSFRSTLAVLYFATVKFALGVISIVSVSIPWLPIVSEMLADYASDTANSMVAGFSPKKFNFGTNPVLYLLTCIGYFIVGVICMHVFGRLSRGTTRQGARWSLVDYVFGSKALWSSPSDYQQVRFNVPDDVAAGSELDGGLRIAPKLARVSFRSTLAVLYFATVKFALGVISIVSVSIPWLPIVSELLFIYEIDTDYMLVAEYTPEEFNFWTDPMLYTLACIGYFVVGVIGMHVFGRLSRGTTRRVLTKEFWV</sequence>
<dbReference type="Proteomes" id="UP001209570">
    <property type="component" value="Unassembled WGS sequence"/>
</dbReference>
<evidence type="ECO:0000313" key="2">
    <source>
        <dbReference type="EMBL" id="KAJ0398954.1"/>
    </source>
</evidence>
<accession>A0AAD5LF90</accession>
<feature type="transmembrane region" description="Helical" evidence="1">
    <location>
        <begin position="56"/>
        <end position="81"/>
    </location>
</feature>
<keyword evidence="3" id="KW-1185">Reference proteome</keyword>
<feature type="transmembrane region" description="Helical" evidence="1">
    <location>
        <begin position="204"/>
        <end position="229"/>
    </location>
</feature>
<feature type="transmembrane region" description="Helical" evidence="1">
    <location>
        <begin position="263"/>
        <end position="283"/>
    </location>
</feature>
<protein>
    <submittedName>
        <fullName evidence="2">Uncharacterized protein</fullName>
    </submittedName>
</protein>
<keyword evidence="1" id="KW-0472">Membrane</keyword>
<organism evidence="2 3">
    <name type="scientific">Pythium insidiosum</name>
    <name type="common">Pythiosis disease agent</name>
    <dbReference type="NCBI Taxonomy" id="114742"/>
    <lineage>
        <taxon>Eukaryota</taxon>
        <taxon>Sar</taxon>
        <taxon>Stramenopiles</taxon>
        <taxon>Oomycota</taxon>
        <taxon>Peronosporomycetes</taxon>
        <taxon>Pythiales</taxon>
        <taxon>Pythiaceae</taxon>
        <taxon>Pythium</taxon>
    </lineage>
</organism>
<gene>
    <name evidence="2" type="ORF">P43SY_008180</name>
</gene>
<proteinExistence type="predicted"/>
<comment type="caution">
    <text evidence="2">The sequence shown here is derived from an EMBL/GenBank/DDBJ whole genome shotgun (WGS) entry which is preliminary data.</text>
</comment>
<keyword evidence="1" id="KW-0812">Transmembrane</keyword>
<name>A0AAD5LF90_PYTIN</name>
<feature type="transmembrane region" description="Helical" evidence="1">
    <location>
        <begin position="115"/>
        <end position="135"/>
    </location>
</feature>
<keyword evidence="1" id="KW-1133">Transmembrane helix</keyword>
<dbReference type="EMBL" id="JAKCXM010000199">
    <property type="protein sequence ID" value="KAJ0398954.1"/>
    <property type="molecule type" value="Genomic_DNA"/>
</dbReference>
<evidence type="ECO:0000256" key="1">
    <source>
        <dbReference type="SAM" id="Phobius"/>
    </source>
</evidence>